<proteinExistence type="predicted"/>
<name>A0A9Q3GNK1_9BASI</name>
<reference evidence="2" key="1">
    <citation type="submission" date="2021-03" db="EMBL/GenBank/DDBJ databases">
        <title>Draft genome sequence of rust myrtle Austropuccinia psidii MF-1, a brazilian biotype.</title>
        <authorList>
            <person name="Quecine M.C."/>
            <person name="Pachon D.M.R."/>
            <person name="Bonatelli M.L."/>
            <person name="Correr F.H."/>
            <person name="Franceschini L.M."/>
            <person name="Leite T.F."/>
            <person name="Margarido G.R.A."/>
            <person name="Almeida C.A."/>
            <person name="Ferrarezi J.A."/>
            <person name="Labate C.A."/>
        </authorList>
    </citation>
    <scope>NUCLEOTIDE SEQUENCE</scope>
    <source>
        <strain evidence="2">MF-1</strain>
    </source>
</reference>
<feature type="region of interest" description="Disordered" evidence="1">
    <location>
        <begin position="384"/>
        <end position="403"/>
    </location>
</feature>
<keyword evidence="3" id="KW-1185">Reference proteome</keyword>
<dbReference type="Proteomes" id="UP000765509">
    <property type="component" value="Unassembled WGS sequence"/>
</dbReference>
<evidence type="ECO:0000256" key="1">
    <source>
        <dbReference type="SAM" id="MobiDB-lite"/>
    </source>
</evidence>
<protein>
    <submittedName>
        <fullName evidence="2">Uncharacterized protein</fullName>
    </submittedName>
</protein>
<evidence type="ECO:0000313" key="3">
    <source>
        <dbReference type="Proteomes" id="UP000765509"/>
    </source>
</evidence>
<sequence>MVLPQKDVLTALYPDMSELMIHRIIPRQCGGVLENSVESRITEKSSAEEMINTLEEVTTRTRIFSSRVNLKTTFNTPWEDSVDKNLKENSDNIKYRSADAIRKLHIPQSTTNSANACPSKGKVNYIDIEKEPDVEKDDVIEDNSDDKSSIFSESSKYIENINVTFDIMESYSHFPQLSNGKLYFSKAQDAQLMEAKPNRGKGYTAGNSRITEVVINNEATTILLDPGAFCSCAGKCFLETCVTNFEDQFLPIDDIKFNMASNPMKALGIFENSFIFLHINENLRKTVEFFVMENCSTTHLILGNDYLIIQITVRNVSQVDLELQKFKSEKLNEAEISINPTDKQEIELSALLYDPKEPFESDKEPLGAIVGHEVEIILNLERPYPPHLRRPAYPGSPKSREFL</sequence>
<gene>
    <name evidence="2" type="ORF">O181_013154</name>
</gene>
<evidence type="ECO:0000313" key="2">
    <source>
        <dbReference type="EMBL" id="MBW0473439.1"/>
    </source>
</evidence>
<organism evidence="2 3">
    <name type="scientific">Austropuccinia psidii MF-1</name>
    <dbReference type="NCBI Taxonomy" id="1389203"/>
    <lineage>
        <taxon>Eukaryota</taxon>
        <taxon>Fungi</taxon>
        <taxon>Dikarya</taxon>
        <taxon>Basidiomycota</taxon>
        <taxon>Pucciniomycotina</taxon>
        <taxon>Pucciniomycetes</taxon>
        <taxon>Pucciniales</taxon>
        <taxon>Sphaerophragmiaceae</taxon>
        <taxon>Austropuccinia</taxon>
    </lineage>
</organism>
<dbReference type="EMBL" id="AVOT02003410">
    <property type="protein sequence ID" value="MBW0473439.1"/>
    <property type="molecule type" value="Genomic_DNA"/>
</dbReference>
<accession>A0A9Q3GNK1</accession>
<dbReference type="AlphaFoldDB" id="A0A9Q3GNK1"/>
<comment type="caution">
    <text evidence="2">The sequence shown here is derived from an EMBL/GenBank/DDBJ whole genome shotgun (WGS) entry which is preliminary data.</text>
</comment>
<dbReference type="OrthoDB" id="2507294at2759"/>